<dbReference type="RefSeq" id="WP_104508244.1">
    <property type="nucleotide sequence ID" value="NZ_JACIGC010000004.1"/>
</dbReference>
<feature type="region of interest" description="Disordered" evidence="1">
    <location>
        <begin position="376"/>
        <end position="413"/>
    </location>
</feature>
<evidence type="ECO:0000313" key="4">
    <source>
        <dbReference type="Proteomes" id="UP000239089"/>
    </source>
</evidence>
<evidence type="ECO:0000256" key="1">
    <source>
        <dbReference type="SAM" id="MobiDB-lite"/>
    </source>
</evidence>
<evidence type="ECO:0000313" key="3">
    <source>
        <dbReference type="EMBL" id="PPQ30195.1"/>
    </source>
</evidence>
<reference evidence="3 4" key="1">
    <citation type="journal article" date="2018" name="Arch. Microbiol.">
        <title>New insights into the metabolic potential of the phototrophic purple bacterium Rhodopila globiformis DSM 161(T) from its draft genome sequence and evidence for a vanadium-dependent nitrogenase.</title>
        <authorList>
            <person name="Imhoff J.F."/>
            <person name="Rahn T."/>
            <person name="Kunzel S."/>
            <person name="Neulinger S.C."/>
        </authorList>
    </citation>
    <scope>NUCLEOTIDE SEQUENCE [LARGE SCALE GENOMIC DNA]</scope>
    <source>
        <strain evidence="3 4">DSM 16996</strain>
    </source>
</reference>
<gene>
    <name evidence="3" type="ORF">CCR94_12770</name>
</gene>
<dbReference type="Gene3D" id="3.40.50.1820">
    <property type="entry name" value="alpha/beta hydrolase"/>
    <property type="match status" value="1"/>
</dbReference>
<dbReference type="PANTHER" id="PTHR36513">
    <property type="entry name" value="ABC TRANSMEMBRANE TYPE-1 DOMAIN-CONTAINING PROTEIN"/>
    <property type="match status" value="1"/>
</dbReference>
<dbReference type="OrthoDB" id="9797755at2"/>
<name>A0A2S6N6E3_9HYPH</name>
<keyword evidence="2" id="KW-0732">Signal</keyword>
<feature type="compositionally biased region" description="Low complexity" evidence="1">
    <location>
        <begin position="397"/>
        <end position="413"/>
    </location>
</feature>
<dbReference type="EMBL" id="NHSJ01000082">
    <property type="protein sequence ID" value="PPQ30195.1"/>
    <property type="molecule type" value="Genomic_DNA"/>
</dbReference>
<accession>A0A2S6N6E3</accession>
<evidence type="ECO:0000256" key="2">
    <source>
        <dbReference type="SAM" id="SignalP"/>
    </source>
</evidence>
<feature type="compositionally biased region" description="Basic and acidic residues" evidence="1">
    <location>
        <begin position="376"/>
        <end position="385"/>
    </location>
</feature>
<proteinExistence type="predicted"/>
<sequence length="413" mass="43043">MIVRKITANFALLGLLGSGLAPLSGCSTVGVAEASSNLGSNMHNSFSGGVANVGGMFSGGPDRPAYSTRIFIASTRKGGTHSTELTPGAEARYSLDTITVPPGHEAGDVERPNWGSPDPSRHIAVASHSALEDNEFKSQLAAQISGRVGVSRDVLVYVHGFNTSLDDARFRLAQLVVDGNFTGVPVLFTWPSKSALLAYGADKESATASRDAYLKLLNDIAATPGVGRVHILAHSMGTWLTMETLREAALSGSPDLNGRLGQVLLAAPDIDLSVFKQQIARLDASRFSVFVSKGDRALQLSAGLQGDRRLGSLDPGSDRDRELIEKLGVGVYDISSFSSGLIGHDNYANAPQVVSQIGARLSTPSGEASQAVIDAGADRSVRPDPKMITASDLPPVGADGAAQAKTDAAPQAK</sequence>
<dbReference type="InterPro" id="IPR010297">
    <property type="entry name" value="DUF900_hydrolase"/>
</dbReference>
<organism evidence="3 4">
    <name type="scientific">Rhodoblastus sphagnicola</name>
    <dbReference type="NCBI Taxonomy" id="333368"/>
    <lineage>
        <taxon>Bacteria</taxon>
        <taxon>Pseudomonadati</taxon>
        <taxon>Pseudomonadota</taxon>
        <taxon>Alphaproteobacteria</taxon>
        <taxon>Hyphomicrobiales</taxon>
        <taxon>Rhodoblastaceae</taxon>
        <taxon>Rhodoblastus</taxon>
    </lineage>
</organism>
<dbReference type="AlphaFoldDB" id="A0A2S6N6E3"/>
<dbReference type="Proteomes" id="UP000239089">
    <property type="component" value="Unassembled WGS sequence"/>
</dbReference>
<feature type="signal peptide" evidence="2">
    <location>
        <begin position="1"/>
        <end position="21"/>
    </location>
</feature>
<evidence type="ECO:0008006" key="5">
    <source>
        <dbReference type="Google" id="ProtNLM"/>
    </source>
</evidence>
<comment type="caution">
    <text evidence="3">The sequence shown here is derived from an EMBL/GenBank/DDBJ whole genome shotgun (WGS) entry which is preliminary data.</text>
</comment>
<dbReference type="Pfam" id="PF05990">
    <property type="entry name" value="DUF900"/>
    <property type="match status" value="1"/>
</dbReference>
<dbReference type="InterPro" id="IPR029058">
    <property type="entry name" value="AB_hydrolase_fold"/>
</dbReference>
<dbReference type="PANTHER" id="PTHR36513:SF1">
    <property type="entry name" value="TRANSMEMBRANE PROTEIN"/>
    <property type="match status" value="1"/>
</dbReference>
<dbReference type="SUPFAM" id="SSF53474">
    <property type="entry name" value="alpha/beta-Hydrolases"/>
    <property type="match status" value="1"/>
</dbReference>
<protein>
    <recommendedName>
        <fullName evidence="5">Esterase</fullName>
    </recommendedName>
</protein>
<feature type="chain" id="PRO_5043456074" description="Esterase" evidence="2">
    <location>
        <begin position="22"/>
        <end position="413"/>
    </location>
</feature>
<keyword evidence="4" id="KW-1185">Reference proteome</keyword>